<dbReference type="PANTHER" id="PTHR30561">
    <property type="entry name" value="SMR FAMILY PROTON-DEPENDENT DRUG EFFLUX TRANSPORTER SUGE"/>
    <property type="match status" value="1"/>
</dbReference>
<evidence type="ECO:0000256" key="4">
    <source>
        <dbReference type="ARBA" id="ARBA00022519"/>
    </source>
</evidence>
<dbReference type="Proteomes" id="UP000030901">
    <property type="component" value="Chromosome"/>
</dbReference>
<evidence type="ECO:0000256" key="2">
    <source>
        <dbReference type="ARBA" id="ARBA00022475"/>
    </source>
</evidence>
<feature type="domain" description="EamA" evidence="12">
    <location>
        <begin position="39"/>
        <end position="117"/>
    </location>
</feature>
<dbReference type="InterPro" id="IPR000620">
    <property type="entry name" value="EamA_dom"/>
</dbReference>
<evidence type="ECO:0000256" key="1">
    <source>
        <dbReference type="ARBA" id="ARBA00004651"/>
    </source>
</evidence>
<dbReference type="KEGG" id="fpp:FPB0191_00640"/>
<gene>
    <name evidence="14" type="ORF">DKK76_03105</name>
    <name evidence="13" type="ORF">FPB0191_00640</name>
</gene>
<feature type="transmembrane region" description="Helical" evidence="11">
    <location>
        <begin position="48"/>
        <end position="67"/>
    </location>
</feature>
<keyword evidence="5" id="KW-0441">Lipid A biosynthesis</keyword>
<evidence type="ECO:0000259" key="12">
    <source>
        <dbReference type="Pfam" id="PF00892"/>
    </source>
</evidence>
<dbReference type="RefSeq" id="WP_039103975.1">
    <property type="nucleotide sequence ID" value="NZ_CALYQC010000089.1"/>
</dbReference>
<feature type="transmembrane region" description="Helical" evidence="11">
    <location>
        <begin position="100"/>
        <end position="119"/>
    </location>
</feature>
<keyword evidence="8 11" id="KW-1133">Transmembrane helix</keyword>
<dbReference type="InterPro" id="IPR037185">
    <property type="entry name" value="EmrE-like"/>
</dbReference>
<evidence type="ECO:0000313" key="16">
    <source>
        <dbReference type="Proteomes" id="UP000247838"/>
    </source>
</evidence>
<evidence type="ECO:0000256" key="5">
    <source>
        <dbReference type="ARBA" id="ARBA00022556"/>
    </source>
</evidence>
<evidence type="ECO:0000256" key="3">
    <source>
        <dbReference type="ARBA" id="ARBA00022516"/>
    </source>
</evidence>
<dbReference type="GO" id="GO:0005886">
    <property type="term" value="C:plasma membrane"/>
    <property type="evidence" value="ECO:0007669"/>
    <property type="project" value="UniProtKB-SubCell"/>
</dbReference>
<dbReference type="AlphaFoldDB" id="A0A0A7S5F0"/>
<protein>
    <submittedName>
        <fullName evidence="14">EamA family transporter</fullName>
    </submittedName>
    <submittedName>
        <fullName evidence="13">Membrane transporter of cations and cationic drugs</fullName>
    </submittedName>
</protein>
<dbReference type="InterPro" id="IPR000390">
    <property type="entry name" value="Small_drug/metabolite_transptr"/>
</dbReference>
<keyword evidence="10 11" id="KW-0472">Membrane</keyword>
<evidence type="ECO:0000313" key="15">
    <source>
        <dbReference type="Proteomes" id="UP000030901"/>
    </source>
</evidence>
<dbReference type="PANTHER" id="PTHR30561:SF9">
    <property type="entry name" value="4-AMINO-4-DEOXY-L-ARABINOSE-PHOSPHOUNDECAPRENOL FLIPPASE SUBUNIT ARNF-RELATED"/>
    <property type="match status" value="1"/>
</dbReference>
<evidence type="ECO:0000256" key="11">
    <source>
        <dbReference type="SAM" id="Phobius"/>
    </source>
</evidence>
<comment type="subcellular location">
    <subcellularLocation>
        <location evidence="1">Cell membrane</location>
        <topology evidence="1">Multi-pass membrane protein</topology>
    </subcellularLocation>
</comment>
<reference evidence="13 15" key="1">
    <citation type="journal article" date="2014" name="Appl. Environ. Microbiol.">
        <title>Gut symbionts from distinct hosts exhibit genotoxic activity via divergent colibactin biosynthetic pathways.</title>
        <authorList>
            <person name="Engel P."/>
            <person name="Vizcaino M.I."/>
            <person name="Crawford J.M."/>
        </authorList>
    </citation>
    <scope>NUCLEOTIDE SEQUENCE [LARGE SCALE GENOMIC DNA]</scope>
    <source>
        <strain evidence="13 15">PEB0191</strain>
    </source>
</reference>
<keyword evidence="9" id="KW-0443">Lipid metabolism</keyword>
<proteinExistence type="predicted"/>
<evidence type="ECO:0000313" key="13">
    <source>
        <dbReference type="EMBL" id="AJA44471.1"/>
    </source>
</evidence>
<accession>A0A0A7S5F0</accession>
<reference evidence="14 16" key="2">
    <citation type="submission" date="2018-05" db="EMBL/GenBank/DDBJ databases">
        <title>Reference genomes for bee gut microbiota database.</title>
        <authorList>
            <person name="Ellegaard K.M."/>
        </authorList>
    </citation>
    <scope>NUCLEOTIDE SEQUENCE [LARGE SCALE GENOMIC DNA]</scope>
    <source>
        <strain evidence="14 16">ESL0167</strain>
    </source>
</reference>
<dbReference type="EMBL" id="CP009056">
    <property type="protein sequence ID" value="AJA44471.1"/>
    <property type="molecule type" value="Genomic_DNA"/>
</dbReference>
<evidence type="ECO:0000256" key="6">
    <source>
        <dbReference type="ARBA" id="ARBA00022692"/>
    </source>
</evidence>
<keyword evidence="4" id="KW-0997">Cell inner membrane</keyword>
<keyword evidence="15" id="KW-1185">Reference proteome</keyword>
<evidence type="ECO:0000256" key="7">
    <source>
        <dbReference type="ARBA" id="ARBA00022985"/>
    </source>
</evidence>
<dbReference type="HOGENOM" id="CLU_131462_3_0_6"/>
<sequence length="133" mass="15077">MKKLYIIGFICLLFFDTLGQTGFKFSAINAQPLNYNITWVVRILTNKWIYITSLSYIGAFLTWMILLKKVPVGPAFAASRLQLISVMLVSVFVFNEELTINRILGAIIIILGIIFLALAEKKLAQEKQKCNTE</sequence>
<dbReference type="GO" id="GO:0009245">
    <property type="term" value="P:lipid A biosynthetic process"/>
    <property type="evidence" value="ECO:0007669"/>
    <property type="project" value="UniProtKB-KW"/>
</dbReference>
<dbReference type="Gene3D" id="1.10.3730.20">
    <property type="match status" value="1"/>
</dbReference>
<dbReference type="OrthoDB" id="7021040at2"/>
<keyword evidence="6 11" id="KW-0812">Transmembrane</keyword>
<dbReference type="Proteomes" id="UP000247838">
    <property type="component" value="Unassembled WGS sequence"/>
</dbReference>
<dbReference type="Pfam" id="PF00892">
    <property type="entry name" value="EamA"/>
    <property type="match status" value="1"/>
</dbReference>
<evidence type="ECO:0000256" key="10">
    <source>
        <dbReference type="ARBA" id="ARBA00023136"/>
    </source>
</evidence>
<dbReference type="GO" id="GO:0022857">
    <property type="term" value="F:transmembrane transporter activity"/>
    <property type="evidence" value="ECO:0007669"/>
    <property type="project" value="InterPro"/>
</dbReference>
<dbReference type="EMBL" id="QGLM01000007">
    <property type="protein sequence ID" value="PXY95894.1"/>
    <property type="molecule type" value="Genomic_DNA"/>
</dbReference>
<keyword evidence="3" id="KW-0444">Lipid biosynthesis</keyword>
<evidence type="ECO:0000313" key="14">
    <source>
        <dbReference type="EMBL" id="PXY95894.1"/>
    </source>
</evidence>
<evidence type="ECO:0000256" key="9">
    <source>
        <dbReference type="ARBA" id="ARBA00023098"/>
    </source>
</evidence>
<evidence type="ECO:0000256" key="8">
    <source>
        <dbReference type="ARBA" id="ARBA00022989"/>
    </source>
</evidence>
<organism evidence="13 15">
    <name type="scientific">Frischella perrara</name>
    <dbReference type="NCBI Taxonomy" id="1267021"/>
    <lineage>
        <taxon>Bacteria</taxon>
        <taxon>Pseudomonadati</taxon>
        <taxon>Pseudomonadota</taxon>
        <taxon>Gammaproteobacteria</taxon>
        <taxon>Orbales</taxon>
        <taxon>Orbaceae</taxon>
        <taxon>Frischella</taxon>
    </lineage>
</organism>
<keyword evidence="7" id="KW-0448">Lipopolysaccharide biosynthesis</keyword>
<keyword evidence="2" id="KW-1003">Cell membrane</keyword>
<dbReference type="SUPFAM" id="SSF103481">
    <property type="entry name" value="Multidrug resistance efflux transporter EmrE"/>
    <property type="match status" value="1"/>
</dbReference>
<dbReference type="STRING" id="1267021.FPB0191_00640"/>
<name>A0A0A7S5F0_FRIPE</name>
<dbReference type="GO" id="GO:0009103">
    <property type="term" value="P:lipopolysaccharide biosynthetic process"/>
    <property type="evidence" value="ECO:0007669"/>
    <property type="project" value="UniProtKB-KW"/>
</dbReference>